<reference evidence="2 3" key="1">
    <citation type="submission" date="2017-09" db="EMBL/GenBank/DDBJ databases">
        <title>The diverse metabolic capabilities of V. boronicumulans make it an excellent choice for continued studies on novel biodegradation.</title>
        <authorList>
            <person name="Sun S."/>
        </authorList>
    </citation>
    <scope>NUCLEOTIDE SEQUENCE [LARGE SCALE GENOMIC DNA]</scope>
    <source>
        <strain evidence="2 3">J1</strain>
    </source>
</reference>
<protein>
    <submittedName>
        <fullName evidence="2">Uncharacterized protein</fullName>
    </submittedName>
</protein>
<dbReference type="Proteomes" id="UP000217154">
    <property type="component" value="Chromosome"/>
</dbReference>
<dbReference type="KEGG" id="vbo:CKY39_16345"/>
<organism evidence="2 3">
    <name type="scientific">Variovorax boronicumulans</name>
    <dbReference type="NCBI Taxonomy" id="436515"/>
    <lineage>
        <taxon>Bacteria</taxon>
        <taxon>Pseudomonadati</taxon>
        <taxon>Pseudomonadota</taxon>
        <taxon>Betaproteobacteria</taxon>
        <taxon>Burkholderiales</taxon>
        <taxon>Comamonadaceae</taxon>
        <taxon>Variovorax</taxon>
    </lineage>
</organism>
<sequence length="139" mass="15069">MTLKTFGWLLVLLLACLAGFVGTAAAMIAGAVWAVGLLIVVWGLFLLAELLRRVPLRDVAWALGVGYGIGVIRWLDVPVEAGSGTQWLMLGLDLLVLVFFGLIAPAILGLIAQRWAPRLELPVEKPATPEQLRRWGSKD</sequence>
<dbReference type="EMBL" id="CP023284">
    <property type="protein sequence ID" value="ATA54602.1"/>
    <property type="molecule type" value="Genomic_DNA"/>
</dbReference>
<dbReference type="PROSITE" id="PS51257">
    <property type="entry name" value="PROKAR_LIPOPROTEIN"/>
    <property type="match status" value="1"/>
</dbReference>
<accession>A0A250DK20</accession>
<keyword evidence="1" id="KW-0472">Membrane</keyword>
<dbReference type="RefSeq" id="WP_095745185.1">
    <property type="nucleotide sequence ID" value="NZ_CP023284.1"/>
</dbReference>
<keyword evidence="1" id="KW-0812">Transmembrane</keyword>
<dbReference type="AlphaFoldDB" id="A0A250DK20"/>
<evidence type="ECO:0000313" key="3">
    <source>
        <dbReference type="Proteomes" id="UP000217154"/>
    </source>
</evidence>
<evidence type="ECO:0000313" key="2">
    <source>
        <dbReference type="EMBL" id="ATA54602.1"/>
    </source>
</evidence>
<gene>
    <name evidence="2" type="ORF">CKY39_16345</name>
</gene>
<keyword evidence="1" id="KW-1133">Transmembrane helix</keyword>
<evidence type="ECO:0000256" key="1">
    <source>
        <dbReference type="SAM" id="Phobius"/>
    </source>
</evidence>
<feature type="transmembrane region" description="Helical" evidence="1">
    <location>
        <begin position="87"/>
        <end position="111"/>
    </location>
</feature>
<proteinExistence type="predicted"/>
<feature type="transmembrane region" description="Helical" evidence="1">
    <location>
        <begin position="28"/>
        <end position="47"/>
    </location>
</feature>
<feature type="transmembrane region" description="Helical" evidence="1">
    <location>
        <begin position="59"/>
        <end position="75"/>
    </location>
</feature>
<name>A0A250DK20_9BURK</name>